<dbReference type="SUPFAM" id="SSF53474">
    <property type="entry name" value="alpha/beta-Hydrolases"/>
    <property type="match status" value="1"/>
</dbReference>
<dbReference type="PANTHER" id="PTHR12277">
    <property type="entry name" value="ALPHA/BETA HYDROLASE DOMAIN-CONTAINING PROTEIN"/>
    <property type="match status" value="1"/>
</dbReference>
<evidence type="ECO:0008006" key="4">
    <source>
        <dbReference type="Google" id="ProtNLM"/>
    </source>
</evidence>
<dbReference type="Proteomes" id="UP000011087">
    <property type="component" value="Unassembled WGS sequence"/>
</dbReference>
<gene>
    <name evidence="1" type="ORF">GUITHDRAFT_164561</name>
</gene>
<reference evidence="1 3" key="1">
    <citation type="journal article" date="2012" name="Nature">
        <title>Algal genomes reveal evolutionary mosaicism and the fate of nucleomorphs.</title>
        <authorList>
            <consortium name="DOE Joint Genome Institute"/>
            <person name="Curtis B.A."/>
            <person name="Tanifuji G."/>
            <person name="Burki F."/>
            <person name="Gruber A."/>
            <person name="Irimia M."/>
            <person name="Maruyama S."/>
            <person name="Arias M.C."/>
            <person name="Ball S.G."/>
            <person name="Gile G.H."/>
            <person name="Hirakawa Y."/>
            <person name="Hopkins J.F."/>
            <person name="Kuo A."/>
            <person name="Rensing S.A."/>
            <person name="Schmutz J."/>
            <person name="Symeonidi A."/>
            <person name="Elias M."/>
            <person name="Eveleigh R.J."/>
            <person name="Herman E.K."/>
            <person name="Klute M.J."/>
            <person name="Nakayama T."/>
            <person name="Obornik M."/>
            <person name="Reyes-Prieto A."/>
            <person name="Armbrust E.V."/>
            <person name="Aves S.J."/>
            <person name="Beiko R.G."/>
            <person name="Coutinho P."/>
            <person name="Dacks J.B."/>
            <person name="Durnford D.G."/>
            <person name="Fast N.M."/>
            <person name="Green B.R."/>
            <person name="Grisdale C.J."/>
            <person name="Hempel F."/>
            <person name="Henrissat B."/>
            <person name="Hoppner M.P."/>
            <person name="Ishida K."/>
            <person name="Kim E."/>
            <person name="Koreny L."/>
            <person name="Kroth P.G."/>
            <person name="Liu Y."/>
            <person name="Malik S.B."/>
            <person name="Maier U.G."/>
            <person name="McRose D."/>
            <person name="Mock T."/>
            <person name="Neilson J.A."/>
            <person name="Onodera N.T."/>
            <person name="Poole A.M."/>
            <person name="Pritham E.J."/>
            <person name="Richards T.A."/>
            <person name="Rocap G."/>
            <person name="Roy S.W."/>
            <person name="Sarai C."/>
            <person name="Schaack S."/>
            <person name="Shirato S."/>
            <person name="Slamovits C.H."/>
            <person name="Spencer D.F."/>
            <person name="Suzuki S."/>
            <person name="Worden A.Z."/>
            <person name="Zauner S."/>
            <person name="Barry K."/>
            <person name="Bell C."/>
            <person name="Bharti A.K."/>
            <person name="Crow J.A."/>
            <person name="Grimwood J."/>
            <person name="Kramer R."/>
            <person name="Lindquist E."/>
            <person name="Lucas S."/>
            <person name="Salamov A."/>
            <person name="McFadden G.I."/>
            <person name="Lane C.E."/>
            <person name="Keeling P.J."/>
            <person name="Gray M.W."/>
            <person name="Grigoriev I.V."/>
            <person name="Archibald J.M."/>
        </authorList>
    </citation>
    <scope>NUCLEOTIDE SEQUENCE</scope>
    <source>
        <strain evidence="1 3">CCMP2712</strain>
    </source>
</reference>
<dbReference type="AlphaFoldDB" id="L1IX93"/>
<dbReference type="Gene3D" id="3.40.50.1820">
    <property type="entry name" value="alpha/beta hydrolase"/>
    <property type="match status" value="1"/>
</dbReference>
<accession>L1IX93</accession>
<dbReference type="RefSeq" id="XP_005827811.1">
    <property type="nucleotide sequence ID" value="XM_005827754.1"/>
</dbReference>
<reference evidence="2" key="3">
    <citation type="submission" date="2016-03" db="UniProtKB">
        <authorList>
            <consortium name="EnsemblProtists"/>
        </authorList>
    </citation>
    <scope>IDENTIFICATION</scope>
</reference>
<organism evidence="1">
    <name type="scientific">Guillardia theta (strain CCMP2712)</name>
    <name type="common">Cryptophyte</name>
    <dbReference type="NCBI Taxonomy" id="905079"/>
    <lineage>
        <taxon>Eukaryota</taxon>
        <taxon>Cryptophyceae</taxon>
        <taxon>Pyrenomonadales</taxon>
        <taxon>Geminigeraceae</taxon>
        <taxon>Guillardia</taxon>
    </lineage>
</organism>
<dbReference type="KEGG" id="gtt:GUITHDRAFT_164561"/>
<keyword evidence="3" id="KW-1185">Reference proteome</keyword>
<dbReference type="PANTHER" id="PTHR12277:SF81">
    <property type="entry name" value="PROTEIN ABHD13"/>
    <property type="match status" value="1"/>
</dbReference>
<protein>
    <recommendedName>
        <fullName evidence="4">Serine aminopeptidase S33 domain-containing protein</fullName>
    </recommendedName>
</protein>
<evidence type="ECO:0000313" key="3">
    <source>
        <dbReference type="Proteomes" id="UP000011087"/>
    </source>
</evidence>
<reference evidence="3" key="2">
    <citation type="submission" date="2012-11" db="EMBL/GenBank/DDBJ databases">
        <authorList>
            <person name="Kuo A."/>
            <person name="Curtis B.A."/>
            <person name="Tanifuji G."/>
            <person name="Burki F."/>
            <person name="Gruber A."/>
            <person name="Irimia M."/>
            <person name="Maruyama S."/>
            <person name="Arias M.C."/>
            <person name="Ball S.G."/>
            <person name="Gile G.H."/>
            <person name="Hirakawa Y."/>
            <person name="Hopkins J.F."/>
            <person name="Rensing S.A."/>
            <person name="Schmutz J."/>
            <person name="Symeonidi A."/>
            <person name="Elias M."/>
            <person name="Eveleigh R.J."/>
            <person name="Herman E.K."/>
            <person name="Klute M.J."/>
            <person name="Nakayama T."/>
            <person name="Obornik M."/>
            <person name="Reyes-Prieto A."/>
            <person name="Armbrust E.V."/>
            <person name="Aves S.J."/>
            <person name="Beiko R.G."/>
            <person name="Coutinho P."/>
            <person name="Dacks J.B."/>
            <person name="Durnford D.G."/>
            <person name="Fast N.M."/>
            <person name="Green B.R."/>
            <person name="Grisdale C."/>
            <person name="Hempe F."/>
            <person name="Henrissat B."/>
            <person name="Hoppner M.P."/>
            <person name="Ishida K.-I."/>
            <person name="Kim E."/>
            <person name="Koreny L."/>
            <person name="Kroth P.G."/>
            <person name="Liu Y."/>
            <person name="Malik S.-B."/>
            <person name="Maier U.G."/>
            <person name="McRose D."/>
            <person name="Mock T."/>
            <person name="Neilson J.A."/>
            <person name="Onodera N.T."/>
            <person name="Poole A.M."/>
            <person name="Pritham E.J."/>
            <person name="Richards T.A."/>
            <person name="Rocap G."/>
            <person name="Roy S.W."/>
            <person name="Sarai C."/>
            <person name="Schaack S."/>
            <person name="Shirato S."/>
            <person name="Slamovits C.H."/>
            <person name="Spencer D.F."/>
            <person name="Suzuki S."/>
            <person name="Worden A.Z."/>
            <person name="Zauner S."/>
            <person name="Barry K."/>
            <person name="Bell C."/>
            <person name="Bharti A.K."/>
            <person name="Crow J.A."/>
            <person name="Grimwood J."/>
            <person name="Kramer R."/>
            <person name="Lindquist E."/>
            <person name="Lucas S."/>
            <person name="Salamov A."/>
            <person name="McFadden G.I."/>
            <person name="Lane C.E."/>
            <person name="Keeling P.J."/>
            <person name="Gray M.W."/>
            <person name="Grigoriev I.V."/>
            <person name="Archibald J.M."/>
        </authorList>
    </citation>
    <scope>NUCLEOTIDE SEQUENCE</scope>
    <source>
        <strain evidence="3">CCMP2712</strain>
    </source>
</reference>
<dbReference type="OrthoDB" id="10249433at2759"/>
<dbReference type="EnsemblProtists" id="EKX40831">
    <property type="protein sequence ID" value="EKX40831"/>
    <property type="gene ID" value="GUITHDRAFT_164561"/>
</dbReference>
<dbReference type="PaxDb" id="55529-EKX40831"/>
<dbReference type="eggNOG" id="KOG1552">
    <property type="taxonomic scope" value="Eukaryota"/>
</dbReference>
<dbReference type="HOGENOM" id="CLU_757492_0_0_1"/>
<name>L1IX93_GUITC</name>
<dbReference type="STRING" id="905079.L1IX93"/>
<proteinExistence type="predicted"/>
<sequence>MQSFTESMGAFGKETSILNRFLFPAPAASYSWASFEGELMCIVGREGNIVPCAVMPGMSSKIVDDPMQPFMFDDPASNIVIYCHANGEDVGVLYEAGHWLCDTLGVHVLIPEYPGYGVAPDSPNELSVNRNILAAYEFAVKGLHWDPKRVIFFGRSIGTGPAVKLASELECGGLILVSPYTSIKDLVSQGIGHHGIDLHFAVAHECPRLFDLTSSPRYLEIDNYLADPALQGDTVASPILHLVEVGASASYLPTLERGSIPFLREPPEGSRAHHFAEDPKMRDVNGKVTGYIVTDDVLLAHLNSEIQVEHEQFIKARETSPGTRPVRHFHATSNGMDLPAPLLEKEDTDAYDNSMLELRTDERAVG</sequence>
<dbReference type="GeneID" id="17297470"/>
<dbReference type="EMBL" id="JH993028">
    <property type="protein sequence ID" value="EKX40831.1"/>
    <property type="molecule type" value="Genomic_DNA"/>
</dbReference>
<dbReference type="InterPro" id="IPR029058">
    <property type="entry name" value="AB_hydrolase_fold"/>
</dbReference>
<evidence type="ECO:0000313" key="2">
    <source>
        <dbReference type="EnsemblProtists" id="EKX40831"/>
    </source>
</evidence>
<evidence type="ECO:0000313" key="1">
    <source>
        <dbReference type="EMBL" id="EKX40831.1"/>
    </source>
</evidence>